<dbReference type="Pfam" id="PF00078">
    <property type="entry name" value="RVT_1"/>
    <property type="match status" value="1"/>
</dbReference>
<evidence type="ECO:0000256" key="8">
    <source>
        <dbReference type="ARBA" id="ARBA00034120"/>
    </source>
</evidence>
<gene>
    <name evidence="12" type="ORF">DENIS_2761</name>
</gene>
<reference evidence="13" key="2">
    <citation type="submission" date="2019-01" db="EMBL/GenBank/DDBJ databases">
        <title>Genome sequence of Desulfonema ishimotonii strain Tokyo 01.</title>
        <authorList>
            <person name="Fukui M."/>
        </authorList>
    </citation>
    <scope>NUCLEOTIDE SEQUENCE [LARGE SCALE GENOMIC DNA]</scope>
    <source>
        <strain evidence="13">Tokyo 01</strain>
    </source>
</reference>
<evidence type="ECO:0000256" key="10">
    <source>
        <dbReference type="SAM" id="MobiDB-lite"/>
    </source>
</evidence>
<evidence type="ECO:0000313" key="13">
    <source>
        <dbReference type="Proteomes" id="UP000288096"/>
    </source>
</evidence>
<dbReference type="GO" id="GO:0046872">
    <property type="term" value="F:metal ion binding"/>
    <property type="evidence" value="ECO:0007669"/>
    <property type="project" value="UniProtKB-KW"/>
</dbReference>
<protein>
    <recommendedName>
        <fullName evidence="1">RNA-directed DNA polymerase</fullName>
        <ecNumber evidence="1">2.7.7.49</ecNumber>
    </recommendedName>
</protein>
<evidence type="ECO:0000256" key="7">
    <source>
        <dbReference type="ARBA" id="ARBA00023118"/>
    </source>
</evidence>
<keyword evidence="3" id="KW-0548">Nucleotidyltransferase</keyword>
<dbReference type="EMBL" id="BEXT01000001">
    <property type="protein sequence ID" value="GBC61799.1"/>
    <property type="molecule type" value="Genomic_DNA"/>
</dbReference>
<dbReference type="InterPro" id="IPR000477">
    <property type="entry name" value="RT_dom"/>
</dbReference>
<dbReference type="GO" id="GO:0003964">
    <property type="term" value="F:RNA-directed DNA polymerase activity"/>
    <property type="evidence" value="ECO:0007669"/>
    <property type="project" value="UniProtKB-KW"/>
</dbReference>
<comment type="caution">
    <text evidence="12">The sequence shown here is derived from an EMBL/GenBank/DDBJ whole genome shotgun (WGS) entry which is preliminary data.</text>
</comment>
<keyword evidence="13" id="KW-1185">Reference proteome</keyword>
<dbReference type="RefSeq" id="WP_124329042.1">
    <property type="nucleotide sequence ID" value="NZ_BEXT01000001.1"/>
</dbReference>
<proteinExistence type="inferred from homology"/>
<dbReference type="PANTHER" id="PTHR34047:SF7">
    <property type="entry name" value="RNA-DIRECTED DNA POLYMERASE"/>
    <property type="match status" value="1"/>
</dbReference>
<evidence type="ECO:0000259" key="11">
    <source>
        <dbReference type="PROSITE" id="PS50878"/>
    </source>
</evidence>
<dbReference type="InterPro" id="IPR043502">
    <property type="entry name" value="DNA/RNA_pol_sf"/>
</dbReference>
<dbReference type="OrthoDB" id="7055795at2"/>
<evidence type="ECO:0000256" key="3">
    <source>
        <dbReference type="ARBA" id="ARBA00022695"/>
    </source>
</evidence>
<dbReference type="CDD" id="cd03487">
    <property type="entry name" value="RT_Bac_retron_II"/>
    <property type="match status" value="1"/>
</dbReference>
<evidence type="ECO:0000256" key="5">
    <source>
        <dbReference type="ARBA" id="ARBA00022842"/>
    </source>
</evidence>
<evidence type="ECO:0000256" key="2">
    <source>
        <dbReference type="ARBA" id="ARBA00022679"/>
    </source>
</evidence>
<comment type="similarity">
    <text evidence="8">Belongs to the bacterial reverse transcriptase family.</text>
</comment>
<reference evidence="13" key="1">
    <citation type="submission" date="2017-11" db="EMBL/GenBank/DDBJ databases">
        <authorList>
            <person name="Watanabe M."/>
            <person name="Kojima H."/>
        </authorList>
    </citation>
    <scope>NUCLEOTIDE SEQUENCE [LARGE SCALE GENOMIC DNA]</scope>
    <source>
        <strain evidence="13">Tokyo 01</strain>
    </source>
</reference>
<dbReference type="PANTHER" id="PTHR34047">
    <property type="entry name" value="NUCLEAR INTRON MATURASE 1, MITOCHONDRIAL-RELATED"/>
    <property type="match status" value="1"/>
</dbReference>
<dbReference type="GO" id="GO:0003723">
    <property type="term" value="F:RNA binding"/>
    <property type="evidence" value="ECO:0007669"/>
    <property type="project" value="InterPro"/>
</dbReference>
<keyword evidence="2" id="KW-0808">Transferase</keyword>
<dbReference type="InterPro" id="IPR000123">
    <property type="entry name" value="Reverse_transcriptase_msDNA"/>
</dbReference>
<dbReference type="InterPro" id="IPR051083">
    <property type="entry name" value="GrpII_Intron_Splice-Mob/Def"/>
</dbReference>
<keyword evidence="7" id="KW-0051">Antiviral defense</keyword>
<comment type="catalytic activity">
    <reaction evidence="9">
        <text>DNA(n) + a 2'-deoxyribonucleoside 5'-triphosphate = DNA(n+1) + diphosphate</text>
        <dbReference type="Rhea" id="RHEA:22508"/>
        <dbReference type="Rhea" id="RHEA-COMP:17339"/>
        <dbReference type="Rhea" id="RHEA-COMP:17340"/>
        <dbReference type="ChEBI" id="CHEBI:33019"/>
        <dbReference type="ChEBI" id="CHEBI:61560"/>
        <dbReference type="ChEBI" id="CHEBI:173112"/>
        <dbReference type="EC" id="2.7.7.49"/>
    </reaction>
</comment>
<dbReference type="PRINTS" id="PR00866">
    <property type="entry name" value="RNADNAPOLMS"/>
</dbReference>
<keyword evidence="6 12" id="KW-0695">RNA-directed DNA polymerase</keyword>
<evidence type="ECO:0000256" key="6">
    <source>
        <dbReference type="ARBA" id="ARBA00022918"/>
    </source>
</evidence>
<dbReference type="GO" id="GO:0051607">
    <property type="term" value="P:defense response to virus"/>
    <property type="evidence" value="ECO:0007669"/>
    <property type="project" value="UniProtKB-KW"/>
</dbReference>
<dbReference type="AlphaFoldDB" id="A0A401FXX4"/>
<feature type="region of interest" description="Disordered" evidence="10">
    <location>
        <begin position="84"/>
        <end position="103"/>
    </location>
</feature>
<dbReference type="SUPFAM" id="SSF56672">
    <property type="entry name" value="DNA/RNA polymerases"/>
    <property type="match status" value="1"/>
</dbReference>
<accession>A0A401FXX4</accession>
<evidence type="ECO:0000313" key="12">
    <source>
        <dbReference type="EMBL" id="GBC61799.1"/>
    </source>
</evidence>
<feature type="domain" description="Reverse transcriptase" evidence="11">
    <location>
        <begin position="166"/>
        <end position="398"/>
    </location>
</feature>
<dbReference type="PROSITE" id="PS50878">
    <property type="entry name" value="RT_POL"/>
    <property type="match status" value="1"/>
</dbReference>
<evidence type="ECO:0000256" key="1">
    <source>
        <dbReference type="ARBA" id="ARBA00012493"/>
    </source>
</evidence>
<evidence type="ECO:0000256" key="4">
    <source>
        <dbReference type="ARBA" id="ARBA00022723"/>
    </source>
</evidence>
<keyword evidence="5" id="KW-0460">Magnesium</keyword>
<organism evidence="12 13">
    <name type="scientific">Desulfonema ishimotonii</name>
    <dbReference type="NCBI Taxonomy" id="45657"/>
    <lineage>
        <taxon>Bacteria</taxon>
        <taxon>Pseudomonadati</taxon>
        <taxon>Thermodesulfobacteriota</taxon>
        <taxon>Desulfobacteria</taxon>
        <taxon>Desulfobacterales</taxon>
        <taxon>Desulfococcaceae</taxon>
        <taxon>Desulfonema</taxon>
    </lineage>
</organism>
<dbReference type="Proteomes" id="UP000288096">
    <property type="component" value="Unassembled WGS sequence"/>
</dbReference>
<evidence type="ECO:0000256" key="9">
    <source>
        <dbReference type="ARBA" id="ARBA00048173"/>
    </source>
</evidence>
<name>A0A401FXX4_9BACT</name>
<sequence>MTDTDTSRLTRQQLYDRIRESSKDEYILEEMIRIGFWPSGKDAPTLPEQVIRREGELTRELDDLLRKQRRYENKELMLREMRKARMAESRRKQAETKARREEERQARAERWQDIKTREILWLGHGVSGGLNRRTSDVGKLAQNGLPHYDDVKALAKAIGIPVGELRFLAFSRKTSKISHYRRFFIPKKRGGRRLISAPMPRLKALQYFVLENILAKIPPHKAAHGFLPGHSIVTNAVPHVGKDVVINLDLKDFFPTISYPRVKGLFRSLGYSEQQATLFGLICTEPDTDAVELDGETYFVARSERHLPQGAPTSPAISNLIFRKADRRLQGVADQLGFAYTRYADDLTFSASGDAAEALTRLLWGVRQIVKDEGFVLHPDKLRVMKKGARQEVTGIVVNEKLNISRKSLRNFRALLFQIEKDGFEGKRWNGAKNLPPVIWGYANYVAMVNPEKGKPLVAQTDRIFRKYRIRKSDIRPDLARKAALAKKGETSGADEEKPWWKFW</sequence>
<keyword evidence="4" id="KW-0479">Metal-binding</keyword>
<dbReference type="EC" id="2.7.7.49" evidence="1"/>